<comment type="caution">
    <text evidence="1">The sequence shown here is derived from an EMBL/GenBank/DDBJ whole genome shotgun (WGS) entry which is preliminary data.</text>
</comment>
<gene>
    <name evidence="1" type="ORF">PV02_06765</name>
</gene>
<evidence type="ECO:0000313" key="1">
    <source>
        <dbReference type="EMBL" id="MCQ6962795.1"/>
    </source>
</evidence>
<name>A0AAE3KX09_9EURY</name>
<organism evidence="1 2">
    <name type="scientific">Methanolobus chelungpuianus</name>
    <dbReference type="NCBI Taxonomy" id="502115"/>
    <lineage>
        <taxon>Archaea</taxon>
        <taxon>Methanobacteriati</taxon>
        <taxon>Methanobacteriota</taxon>
        <taxon>Stenosarchaea group</taxon>
        <taxon>Methanomicrobia</taxon>
        <taxon>Methanosarcinales</taxon>
        <taxon>Methanosarcinaceae</taxon>
        <taxon>Methanolobus</taxon>
    </lineage>
</organism>
<dbReference type="RefSeq" id="WP_256622638.1">
    <property type="nucleotide sequence ID" value="NZ_JTEO01000004.1"/>
</dbReference>
<evidence type="ECO:0000313" key="2">
    <source>
        <dbReference type="Proteomes" id="UP001206983"/>
    </source>
</evidence>
<dbReference type="Proteomes" id="UP001206983">
    <property type="component" value="Unassembled WGS sequence"/>
</dbReference>
<reference evidence="1 2" key="1">
    <citation type="journal article" date="2011" name="Appl. Environ. Microbiol.">
        <title>Methanogenic archaea isolated from Taiwan's Chelungpu fault.</title>
        <authorList>
            <person name="Wu S.Y."/>
            <person name="Lai M.C."/>
        </authorList>
    </citation>
    <scope>NUCLEOTIDE SEQUENCE [LARGE SCALE GENOMIC DNA]</scope>
    <source>
        <strain evidence="1 2">St545Mb</strain>
    </source>
</reference>
<proteinExistence type="predicted"/>
<keyword evidence="2" id="KW-1185">Reference proteome</keyword>
<sequence>MSKYNEDQLKRITTNIKKACIREYGNTEEAAKQFWYRLIHEVYKINPEAVPVMIQAQPHPGNKEYMQSIYDELKKQQ</sequence>
<accession>A0AAE3KX09</accession>
<dbReference type="AlphaFoldDB" id="A0AAE3KX09"/>
<dbReference type="EMBL" id="JTEO01000004">
    <property type="protein sequence ID" value="MCQ6962795.1"/>
    <property type="molecule type" value="Genomic_DNA"/>
</dbReference>
<protein>
    <submittedName>
        <fullName evidence="1">Uncharacterized protein</fullName>
    </submittedName>
</protein>